<comment type="caution">
    <text evidence="2">The sequence shown here is derived from an EMBL/GenBank/DDBJ whole genome shotgun (WGS) entry which is preliminary data.</text>
</comment>
<dbReference type="GeneID" id="37113223"/>
<feature type="region of interest" description="Disordered" evidence="1">
    <location>
        <begin position="1"/>
        <end position="26"/>
    </location>
</feature>
<evidence type="ECO:0000256" key="1">
    <source>
        <dbReference type="SAM" id="MobiDB-lite"/>
    </source>
</evidence>
<keyword evidence="3" id="KW-1185">Reference proteome</keyword>
<dbReference type="EMBL" id="MSFK01000005">
    <property type="protein sequence ID" value="PWY94290.1"/>
    <property type="molecule type" value="Genomic_DNA"/>
</dbReference>
<gene>
    <name evidence="2" type="ORF">BO94DRAFT_532230</name>
</gene>
<reference evidence="2 3" key="1">
    <citation type="submission" date="2016-12" db="EMBL/GenBank/DDBJ databases">
        <title>The genomes of Aspergillus section Nigri reveals drivers in fungal speciation.</title>
        <authorList>
            <consortium name="DOE Joint Genome Institute"/>
            <person name="Vesth T.C."/>
            <person name="Nybo J."/>
            <person name="Theobald S."/>
            <person name="Brandl J."/>
            <person name="Frisvad J.C."/>
            <person name="Nielsen K.F."/>
            <person name="Lyhne E.K."/>
            <person name="Kogle M.E."/>
            <person name="Kuo A."/>
            <person name="Riley R."/>
            <person name="Clum A."/>
            <person name="Nolan M."/>
            <person name="Lipzen A."/>
            <person name="Salamov A."/>
            <person name="Henrissat B."/>
            <person name="Wiebenga A."/>
            <person name="De Vries R.P."/>
            <person name="Grigoriev I.V."/>
            <person name="Mortensen U.H."/>
            <person name="Andersen M.R."/>
            <person name="Baker S.E."/>
        </authorList>
    </citation>
    <scope>NUCLEOTIDE SEQUENCE [LARGE SCALE GENOMIC DNA]</scope>
    <source>
        <strain evidence="2 3">CBS 115572</strain>
    </source>
</reference>
<protein>
    <submittedName>
        <fullName evidence="2">Uncharacterized protein</fullName>
    </submittedName>
</protein>
<name>A0A317XCL9_9EURO</name>
<dbReference type="AlphaFoldDB" id="A0A317XCL9"/>
<evidence type="ECO:0000313" key="2">
    <source>
        <dbReference type="EMBL" id="PWY94290.1"/>
    </source>
</evidence>
<proteinExistence type="predicted"/>
<sequence length="61" mass="6992">MSPAYDHLQHQPGSSPRLSMPRTAPYHVAPGESIPVTKWQMQLVDDPLWGWFWALSFMLPT</sequence>
<dbReference type="Proteomes" id="UP000246702">
    <property type="component" value="Unassembled WGS sequence"/>
</dbReference>
<evidence type="ECO:0000313" key="3">
    <source>
        <dbReference type="Proteomes" id="UP000246702"/>
    </source>
</evidence>
<accession>A0A317XCL9</accession>
<organism evidence="2 3">
    <name type="scientific">Aspergillus sclerotioniger CBS 115572</name>
    <dbReference type="NCBI Taxonomy" id="1450535"/>
    <lineage>
        <taxon>Eukaryota</taxon>
        <taxon>Fungi</taxon>
        <taxon>Dikarya</taxon>
        <taxon>Ascomycota</taxon>
        <taxon>Pezizomycotina</taxon>
        <taxon>Eurotiomycetes</taxon>
        <taxon>Eurotiomycetidae</taxon>
        <taxon>Eurotiales</taxon>
        <taxon>Aspergillaceae</taxon>
        <taxon>Aspergillus</taxon>
        <taxon>Aspergillus subgen. Circumdati</taxon>
    </lineage>
</organism>
<dbReference type="RefSeq" id="XP_025471051.1">
    <property type="nucleotide sequence ID" value="XM_025611080.1"/>
</dbReference>